<dbReference type="PROSITE" id="PS50850">
    <property type="entry name" value="MFS"/>
    <property type="match status" value="1"/>
</dbReference>
<name>A0A232M0V0_9EURO</name>
<evidence type="ECO:0000313" key="6">
    <source>
        <dbReference type="Proteomes" id="UP000243515"/>
    </source>
</evidence>
<dbReference type="OrthoDB" id="6509908at2759"/>
<evidence type="ECO:0000256" key="1">
    <source>
        <dbReference type="ARBA" id="ARBA00004141"/>
    </source>
</evidence>
<dbReference type="Pfam" id="PF07690">
    <property type="entry name" value="MFS_1"/>
    <property type="match status" value="1"/>
</dbReference>
<gene>
    <name evidence="5" type="ORF">Egran_02205</name>
</gene>
<comment type="subcellular location">
    <subcellularLocation>
        <location evidence="1">Membrane</location>
        <topology evidence="1">Multi-pass membrane protein</topology>
    </subcellularLocation>
</comment>
<dbReference type="EMBL" id="NPHW01003172">
    <property type="protein sequence ID" value="OXV10031.1"/>
    <property type="molecule type" value="Genomic_DNA"/>
</dbReference>
<dbReference type="PANTHER" id="PTHR11360:SF280">
    <property type="entry name" value="MONOCARBOXYLATE TRANSPORTER, PUTATIVE (AFU_ORTHOLOGUE AFUA_1G05170)-RELATED"/>
    <property type="match status" value="1"/>
</dbReference>
<dbReference type="GO" id="GO:0016020">
    <property type="term" value="C:membrane"/>
    <property type="evidence" value="ECO:0007669"/>
    <property type="project" value="UniProtKB-SubCell"/>
</dbReference>
<dbReference type="Proteomes" id="UP000243515">
    <property type="component" value="Unassembled WGS sequence"/>
</dbReference>
<dbReference type="SUPFAM" id="SSF103473">
    <property type="entry name" value="MFS general substrate transporter"/>
    <property type="match status" value="1"/>
</dbReference>
<evidence type="ECO:0000256" key="3">
    <source>
        <dbReference type="SAM" id="MobiDB-lite"/>
    </source>
</evidence>
<dbReference type="AlphaFoldDB" id="A0A232M0V0"/>
<feature type="region of interest" description="Disordered" evidence="3">
    <location>
        <begin position="1"/>
        <end position="41"/>
    </location>
</feature>
<dbReference type="InterPro" id="IPR020846">
    <property type="entry name" value="MFS_dom"/>
</dbReference>
<dbReference type="InterPro" id="IPR011701">
    <property type="entry name" value="MFS"/>
</dbReference>
<dbReference type="Gene3D" id="1.20.1250.20">
    <property type="entry name" value="MFS general substrate transporter like domains"/>
    <property type="match status" value="2"/>
</dbReference>
<protein>
    <recommendedName>
        <fullName evidence="4">Major facilitator superfamily (MFS) profile domain-containing protein</fullName>
    </recommendedName>
</protein>
<keyword evidence="6" id="KW-1185">Reference proteome</keyword>
<comment type="similarity">
    <text evidence="2">Belongs to the major facilitator superfamily. Monocarboxylate porter (TC 2.A.1.13) family.</text>
</comment>
<evidence type="ECO:0000259" key="4">
    <source>
        <dbReference type="PROSITE" id="PS50850"/>
    </source>
</evidence>
<feature type="domain" description="Major facilitator superfamily (MFS) profile" evidence="4">
    <location>
        <begin position="66"/>
        <end position="472"/>
    </location>
</feature>
<organism evidence="5 6">
    <name type="scientific">Elaphomyces granulatus</name>
    <dbReference type="NCBI Taxonomy" id="519963"/>
    <lineage>
        <taxon>Eukaryota</taxon>
        <taxon>Fungi</taxon>
        <taxon>Dikarya</taxon>
        <taxon>Ascomycota</taxon>
        <taxon>Pezizomycotina</taxon>
        <taxon>Eurotiomycetes</taxon>
        <taxon>Eurotiomycetidae</taxon>
        <taxon>Eurotiales</taxon>
        <taxon>Elaphomycetaceae</taxon>
        <taxon>Elaphomyces</taxon>
    </lineage>
</organism>
<evidence type="ECO:0000256" key="2">
    <source>
        <dbReference type="ARBA" id="ARBA00006727"/>
    </source>
</evidence>
<reference evidence="5 6" key="1">
    <citation type="journal article" date="2015" name="Environ. Microbiol.">
        <title>Metagenome sequence of Elaphomyces granulatus from sporocarp tissue reveals Ascomycota ectomycorrhizal fingerprints of genome expansion and a Proteobacteria-rich microbiome.</title>
        <authorList>
            <person name="Quandt C.A."/>
            <person name="Kohler A."/>
            <person name="Hesse C.N."/>
            <person name="Sharpton T.J."/>
            <person name="Martin F."/>
            <person name="Spatafora J.W."/>
        </authorList>
    </citation>
    <scope>NUCLEOTIDE SEQUENCE [LARGE SCALE GENOMIC DNA]</scope>
    <source>
        <strain evidence="5 6">OSC145934</strain>
    </source>
</reference>
<proteinExistence type="inferred from homology"/>
<comment type="caution">
    <text evidence="5">The sequence shown here is derived from an EMBL/GenBank/DDBJ whole genome shotgun (WGS) entry which is preliminary data.</text>
</comment>
<dbReference type="PANTHER" id="PTHR11360">
    <property type="entry name" value="MONOCARBOXYLATE TRANSPORTER"/>
    <property type="match status" value="1"/>
</dbReference>
<evidence type="ECO:0000313" key="5">
    <source>
        <dbReference type="EMBL" id="OXV10031.1"/>
    </source>
</evidence>
<feature type="compositionally biased region" description="Basic and acidic residues" evidence="3">
    <location>
        <begin position="21"/>
        <end position="31"/>
    </location>
</feature>
<dbReference type="InterPro" id="IPR050327">
    <property type="entry name" value="Proton-linked_MCT"/>
</dbReference>
<accession>A0A232M0V0</accession>
<dbReference type="InterPro" id="IPR036259">
    <property type="entry name" value="MFS_trans_sf"/>
</dbReference>
<sequence length="498" mass="54323">MVSIDSQQEEKKITMNPGLDNMDHDPEKQSHESNGSLDGSDHLPLSVPKNSDYQNGEHVFDTGLKAWLQVVGAFFLFFNSWGVINTFGAFQTYYEQHDLSSLSPSTIAWIGSVQPFLLMMFGVIIGPLFDAGYFHLLLLFGTFLLTFGLMMTSISSQYWHFMLAQGICVGLAAAALFVPSVTILPQYFKRRRGLVNGLAASGSSIGGVVYPVMFDRLQREIGFAWAVRTLAFVALGTCCISMAVMRMRFRPTEKRALIQLSSFREPQYVLFCIALFLGFLGLYNFLIFVQPYAIETGIVDNNLGFYLLPILNAASAPGRVAPNLLADYVGPVNMLIPAALVAGILAFGWVGVYNAPGIILLSALYGFFSGGFVSLPPVVMMVITPDLRNLGTRLGMLFGIISIGLLIGTPIGGAISGTDHRFLGGIANWATLFCPNMSVGSLSYSPRHFPGFSGQLIYLLKSFTVTLARRGACRITSTGTDTRRDLSSDELLHTAMPV</sequence>
<dbReference type="GO" id="GO:0022857">
    <property type="term" value="F:transmembrane transporter activity"/>
    <property type="evidence" value="ECO:0007669"/>
    <property type="project" value="InterPro"/>
</dbReference>